<evidence type="ECO:0000313" key="2">
    <source>
        <dbReference type="Proteomes" id="UP001328733"/>
    </source>
</evidence>
<sequence length="48" mass="5825">MIPDTLDLESLYETEFDRWLTATVELLKDRQFDRIDRQHLIEELVVFA</sequence>
<dbReference type="Proteomes" id="UP001328733">
    <property type="component" value="Unassembled WGS sequence"/>
</dbReference>
<proteinExistence type="predicted"/>
<dbReference type="AlphaFoldDB" id="A0AAW9R1R2"/>
<dbReference type="Pfam" id="PF01724">
    <property type="entry name" value="DUF29"/>
    <property type="match status" value="1"/>
</dbReference>
<accession>A0AAW9R1R2</accession>
<dbReference type="RefSeq" id="WP_332867549.1">
    <property type="nucleotide sequence ID" value="NZ_JBAFSM010000073.1"/>
</dbReference>
<comment type="caution">
    <text evidence="1">The sequence shown here is derived from an EMBL/GenBank/DDBJ whole genome shotgun (WGS) entry which is preliminary data.</text>
</comment>
<dbReference type="EMBL" id="JBAFSM010000073">
    <property type="protein sequence ID" value="MEG3440079.1"/>
    <property type="molecule type" value="Genomic_DNA"/>
</dbReference>
<gene>
    <name evidence="1" type="ORF">V0288_23320</name>
</gene>
<evidence type="ECO:0000313" key="1">
    <source>
        <dbReference type="EMBL" id="MEG3440079.1"/>
    </source>
</evidence>
<protein>
    <submittedName>
        <fullName evidence="1">DUF29 family protein</fullName>
    </submittedName>
</protein>
<organism evidence="1 2">
    <name type="scientific">Pannus brasiliensis CCIBt3594</name>
    <dbReference type="NCBI Taxonomy" id="1427578"/>
    <lineage>
        <taxon>Bacteria</taxon>
        <taxon>Bacillati</taxon>
        <taxon>Cyanobacteriota</taxon>
        <taxon>Cyanophyceae</taxon>
        <taxon>Oscillatoriophycideae</taxon>
        <taxon>Chroococcales</taxon>
        <taxon>Microcystaceae</taxon>
        <taxon>Pannus</taxon>
    </lineage>
</organism>
<reference evidence="1 2" key="1">
    <citation type="submission" date="2024-01" db="EMBL/GenBank/DDBJ databases">
        <title>Genomic insights into the taxonomy and metabolism of the cyanobacterium Pannus brasiliensis CCIBt3594.</title>
        <authorList>
            <person name="Machado M."/>
            <person name="Botero N.B."/>
            <person name="Andreote A.P.D."/>
            <person name="Feitosa A.M.T."/>
            <person name="Popin R."/>
            <person name="Sivonen K."/>
            <person name="Fiore M.F."/>
        </authorList>
    </citation>
    <scope>NUCLEOTIDE SEQUENCE [LARGE SCALE GENOMIC DNA]</scope>
    <source>
        <strain evidence="1 2">CCIBt3594</strain>
    </source>
</reference>
<name>A0AAW9R1R2_9CHRO</name>
<keyword evidence="2" id="KW-1185">Reference proteome</keyword>
<dbReference type="Gene3D" id="1.20.1220.20">
    <property type="entry name" value="Uncharcterised protein PF01724"/>
    <property type="match status" value="1"/>
</dbReference>